<organism evidence="9 10">
    <name type="scientific">Pilibacter termitis</name>
    <dbReference type="NCBI Taxonomy" id="263852"/>
    <lineage>
        <taxon>Bacteria</taxon>
        <taxon>Bacillati</taxon>
        <taxon>Bacillota</taxon>
        <taxon>Bacilli</taxon>
        <taxon>Lactobacillales</taxon>
        <taxon>Enterococcaceae</taxon>
        <taxon>Pilibacter</taxon>
    </lineage>
</organism>
<comment type="subcellular location">
    <subcellularLocation>
        <location evidence="5 6">Cytoplasm</location>
    </subcellularLocation>
</comment>
<dbReference type="RefSeq" id="WP_078807464.1">
    <property type="nucleotide sequence ID" value="NZ_FUXI01000016.1"/>
</dbReference>
<dbReference type="OrthoDB" id="9802795at2"/>
<dbReference type="Pfam" id="PF02601">
    <property type="entry name" value="Exonuc_VII_L"/>
    <property type="match status" value="1"/>
</dbReference>
<protein>
    <recommendedName>
        <fullName evidence="5">Exodeoxyribonuclease 7 large subunit</fullName>
        <ecNumber evidence="5">3.1.11.6</ecNumber>
    </recommendedName>
    <alternativeName>
        <fullName evidence="5">Exodeoxyribonuclease VII large subunit</fullName>
        <shortName evidence="5">Exonuclease VII large subunit</shortName>
    </alternativeName>
</protein>
<evidence type="ECO:0000259" key="7">
    <source>
        <dbReference type="Pfam" id="PF02601"/>
    </source>
</evidence>
<evidence type="ECO:0000256" key="2">
    <source>
        <dbReference type="ARBA" id="ARBA00022722"/>
    </source>
</evidence>
<evidence type="ECO:0000313" key="10">
    <source>
        <dbReference type="Proteomes" id="UP000190328"/>
    </source>
</evidence>
<dbReference type="CDD" id="cd04489">
    <property type="entry name" value="ExoVII_LU_OBF"/>
    <property type="match status" value="1"/>
</dbReference>
<dbReference type="GO" id="GO:0005737">
    <property type="term" value="C:cytoplasm"/>
    <property type="evidence" value="ECO:0007669"/>
    <property type="project" value="UniProtKB-SubCell"/>
</dbReference>
<evidence type="ECO:0000256" key="3">
    <source>
        <dbReference type="ARBA" id="ARBA00022801"/>
    </source>
</evidence>
<evidence type="ECO:0000256" key="5">
    <source>
        <dbReference type="HAMAP-Rule" id="MF_00378"/>
    </source>
</evidence>
<comment type="similarity">
    <text evidence="5 6">Belongs to the XseA family.</text>
</comment>
<dbReference type="InterPro" id="IPR003753">
    <property type="entry name" value="Exonuc_VII_L"/>
</dbReference>
<dbReference type="PANTHER" id="PTHR30008">
    <property type="entry name" value="EXODEOXYRIBONUCLEASE 7 LARGE SUBUNIT"/>
    <property type="match status" value="1"/>
</dbReference>
<feature type="domain" description="OB-fold nucleic acid binding" evidence="8">
    <location>
        <begin position="6"/>
        <end position="100"/>
    </location>
</feature>
<name>A0A1T4NS44_9ENTE</name>
<comment type="catalytic activity">
    <reaction evidence="5 6">
        <text>Exonucleolytic cleavage in either 5'- to 3'- or 3'- to 5'-direction to yield nucleoside 5'-phosphates.</text>
        <dbReference type="EC" id="3.1.11.6"/>
    </reaction>
</comment>
<evidence type="ECO:0000256" key="6">
    <source>
        <dbReference type="RuleBase" id="RU004355"/>
    </source>
</evidence>
<dbReference type="Proteomes" id="UP000190328">
    <property type="component" value="Unassembled WGS sequence"/>
</dbReference>
<keyword evidence="2 5" id="KW-0540">Nuclease</keyword>
<dbReference type="GO" id="GO:0003676">
    <property type="term" value="F:nucleic acid binding"/>
    <property type="evidence" value="ECO:0007669"/>
    <property type="project" value="InterPro"/>
</dbReference>
<dbReference type="AlphaFoldDB" id="A0A1T4NS44"/>
<keyword evidence="4 5" id="KW-0269">Exonuclease</keyword>
<reference evidence="9 10" key="1">
    <citation type="submission" date="2017-02" db="EMBL/GenBank/DDBJ databases">
        <authorList>
            <person name="Peterson S.W."/>
        </authorList>
    </citation>
    <scope>NUCLEOTIDE SEQUENCE [LARGE SCALE GENOMIC DNA]</scope>
    <source>
        <strain evidence="9 10">ATCC BAA-1030</strain>
    </source>
</reference>
<dbReference type="HAMAP" id="MF_00378">
    <property type="entry name" value="Exonuc_7_L"/>
    <property type="match status" value="1"/>
</dbReference>
<keyword evidence="1 5" id="KW-0963">Cytoplasm</keyword>
<evidence type="ECO:0000313" key="9">
    <source>
        <dbReference type="EMBL" id="SJZ81937.1"/>
    </source>
</evidence>
<dbReference type="GO" id="GO:0008855">
    <property type="term" value="F:exodeoxyribonuclease VII activity"/>
    <property type="evidence" value="ECO:0007669"/>
    <property type="project" value="UniProtKB-UniRule"/>
</dbReference>
<dbReference type="EC" id="3.1.11.6" evidence="5"/>
<sequence>MSEKYLTVSALTKYLKTKFTRDPYLQRVYLTGEISNYRVRPTHQYFSLKDENAVISATMFQQAFRKVKFALEDGQRVLVIGRVDLYEKSGQYQIIIEHIEPDGIGAMYQAYRQLHEKLASEGIFDEQWKKTLPKYPKRIAVVTSESGAVIRDILTTVKRRYPIVQVVVFPTVVQGKEAKHSIVASIRKVEACGDFDVMLVARGGGSIEDLWSFNEEEVVREIFQAKTPVISCVGHETDTTLADLVSDVRAATPTAAAELATPVLSEELQKITQFSLRLEQAFSAKLTYYQERMKRVKTSYVFLSPMRLYEGIAQRLDRENERLLHFSPEKRLTELQVQLQICEEKMVQAMNRLLETKDIQVKSLIQALDLLSPLKIMTRGFTVATLEEKIVKSVDELSENDELCLQFADGEVRSKVVEVKKKTED</sequence>
<gene>
    <name evidence="5" type="primary">xseA</name>
    <name evidence="9" type="ORF">SAMN02745116_01529</name>
</gene>
<keyword evidence="10" id="KW-1185">Reference proteome</keyword>
<comment type="function">
    <text evidence="5">Bidirectionally degrades single-stranded DNA into large acid-insoluble oligonucleotides, which are then degraded further into small acid-soluble oligonucleotides.</text>
</comment>
<dbReference type="EMBL" id="FUXI01000016">
    <property type="protein sequence ID" value="SJZ81937.1"/>
    <property type="molecule type" value="Genomic_DNA"/>
</dbReference>
<dbReference type="InterPro" id="IPR025824">
    <property type="entry name" value="OB-fold_nuc-bd_dom"/>
</dbReference>
<dbReference type="NCBIfam" id="TIGR00237">
    <property type="entry name" value="xseA"/>
    <property type="match status" value="1"/>
</dbReference>
<dbReference type="GO" id="GO:0006308">
    <property type="term" value="P:DNA catabolic process"/>
    <property type="evidence" value="ECO:0007669"/>
    <property type="project" value="UniProtKB-UniRule"/>
</dbReference>
<evidence type="ECO:0000259" key="8">
    <source>
        <dbReference type="Pfam" id="PF13742"/>
    </source>
</evidence>
<proteinExistence type="inferred from homology"/>
<dbReference type="PANTHER" id="PTHR30008:SF0">
    <property type="entry name" value="EXODEOXYRIBONUCLEASE 7 LARGE SUBUNIT"/>
    <property type="match status" value="1"/>
</dbReference>
<evidence type="ECO:0000256" key="1">
    <source>
        <dbReference type="ARBA" id="ARBA00022490"/>
    </source>
</evidence>
<dbReference type="InterPro" id="IPR020579">
    <property type="entry name" value="Exonuc_VII_lsu_C"/>
</dbReference>
<dbReference type="Pfam" id="PF13742">
    <property type="entry name" value="tRNA_anti_2"/>
    <property type="match status" value="1"/>
</dbReference>
<accession>A0A1T4NS44</accession>
<evidence type="ECO:0000256" key="4">
    <source>
        <dbReference type="ARBA" id="ARBA00022839"/>
    </source>
</evidence>
<dbReference type="STRING" id="263852.SAMN02745116_01529"/>
<dbReference type="GO" id="GO:0009318">
    <property type="term" value="C:exodeoxyribonuclease VII complex"/>
    <property type="evidence" value="ECO:0007669"/>
    <property type="project" value="UniProtKB-UniRule"/>
</dbReference>
<feature type="domain" description="Exonuclease VII large subunit C-terminal" evidence="7">
    <location>
        <begin position="123"/>
        <end position="414"/>
    </location>
</feature>
<keyword evidence="3 5" id="KW-0378">Hydrolase</keyword>
<comment type="subunit">
    <text evidence="5">Heterooligomer composed of large and small subunits.</text>
</comment>